<name>A0A418KLR3_9ACTN</name>
<keyword evidence="4 7" id="KW-0812">Transmembrane</keyword>
<dbReference type="GO" id="GO:0005886">
    <property type="term" value="C:plasma membrane"/>
    <property type="evidence" value="ECO:0007669"/>
    <property type="project" value="UniProtKB-SubCell"/>
</dbReference>
<sequence length="322" mass="35828">MSADVSTAPVAPPMSRGRRWRAAWRRPETRWAYLFLLPWIVGFLAFTAGPMIASLVLSFTDYDVINPASYVGGENYQRMIEDPQVRTALFNTLLYTVIHVPLSIAIALALAVLLNQIGGRFAGFFRTVFYMPAMTPTVAVGVLFLLLLNGQNGLVNAALGLFGIDGPAWTTDPAWVRWGIIIMSLWTIGGTIVILFAALKNVPMDLYEAARIDGAGAWRQFREVTVPMISGSLFFVTIVNTIASLQMFTEVYTMFYGNAQSQLQASDSALFYVIYLFRQGFQFLEMGYASALAWGLFVIVLIVTLVQVKLGDRFVYYEGDDR</sequence>
<feature type="transmembrane region" description="Helical" evidence="7">
    <location>
        <begin position="93"/>
        <end position="115"/>
    </location>
</feature>
<keyword evidence="10" id="KW-1185">Reference proteome</keyword>
<protein>
    <submittedName>
        <fullName evidence="9">Sugar ABC transporter permease</fullName>
    </submittedName>
</protein>
<keyword evidence="6 7" id="KW-0472">Membrane</keyword>
<dbReference type="EMBL" id="QUAL01000186">
    <property type="protein sequence ID" value="RIQ18872.1"/>
    <property type="molecule type" value="Genomic_DNA"/>
</dbReference>
<gene>
    <name evidence="9" type="ORF">DY240_20585</name>
</gene>
<evidence type="ECO:0000259" key="8">
    <source>
        <dbReference type="PROSITE" id="PS50928"/>
    </source>
</evidence>
<dbReference type="InterPro" id="IPR035906">
    <property type="entry name" value="MetI-like_sf"/>
</dbReference>
<dbReference type="SUPFAM" id="SSF161098">
    <property type="entry name" value="MetI-like"/>
    <property type="match status" value="1"/>
</dbReference>
<organism evidence="9 10">
    <name type="scientific">Jiangella rhizosphaerae</name>
    <dbReference type="NCBI Taxonomy" id="2293569"/>
    <lineage>
        <taxon>Bacteria</taxon>
        <taxon>Bacillati</taxon>
        <taxon>Actinomycetota</taxon>
        <taxon>Actinomycetes</taxon>
        <taxon>Jiangellales</taxon>
        <taxon>Jiangellaceae</taxon>
        <taxon>Jiangella</taxon>
    </lineage>
</organism>
<comment type="similarity">
    <text evidence="7">Belongs to the binding-protein-dependent transport system permease family.</text>
</comment>
<reference evidence="9 10" key="1">
    <citation type="submission" date="2018-09" db="EMBL/GenBank/DDBJ databases">
        <title>Isolation, diversity and antifungal activity of actinobacteria from wheat.</title>
        <authorList>
            <person name="Han C."/>
        </authorList>
    </citation>
    <scope>NUCLEOTIDE SEQUENCE [LARGE SCALE GENOMIC DNA]</scope>
    <source>
        <strain evidence="9 10">NEAU-YY265</strain>
    </source>
</reference>
<evidence type="ECO:0000256" key="5">
    <source>
        <dbReference type="ARBA" id="ARBA00022989"/>
    </source>
</evidence>
<feature type="transmembrane region" description="Helical" evidence="7">
    <location>
        <begin position="31"/>
        <end position="57"/>
    </location>
</feature>
<evidence type="ECO:0000256" key="2">
    <source>
        <dbReference type="ARBA" id="ARBA00022448"/>
    </source>
</evidence>
<evidence type="ECO:0000256" key="7">
    <source>
        <dbReference type="RuleBase" id="RU363032"/>
    </source>
</evidence>
<keyword evidence="5 7" id="KW-1133">Transmembrane helix</keyword>
<dbReference type="InterPro" id="IPR000515">
    <property type="entry name" value="MetI-like"/>
</dbReference>
<evidence type="ECO:0000313" key="9">
    <source>
        <dbReference type="EMBL" id="RIQ18872.1"/>
    </source>
</evidence>
<feature type="transmembrane region" description="Helical" evidence="7">
    <location>
        <begin position="175"/>
        <end position="199"/>
    </location>
</feature>
<dbReference type="AlphaFoldDB" id="A0A418KLR3"/>
<evidence type="ECO:0000256" key="6">
    <source>
        <dbReference type="ARBA" id="ARBA00023136"/>
    </source>
</evidence>
<dbReference type="PANTHER" id="PTHR30193:SF1">
    <property type="entry name" value="ABC TRANSPORTER PERMEASE PROTEIN YESP-RELATED"/>
    <property type="match status" value="1"/>
</dbReference>
<proteinExistence type="inferred from homology"/>
<dbReference type="Gene3D" id="1.10.3720.10">
    <property type="entry name" value="MetI-like"/>
    <property type="match status" value="1"/>
</dbReference>
<dbReference type="Pfam" id="PF00528">
    <property type="entry name" value="BPD_transp_1"/>
    <property type="match status" value="1"/>
</dbReference>
<evidence type="ECO:0000256" key="1">
    <source>
        <dbReference type="ARBA" id="ARBA00004651"/>
    </source>
</evidence>
<evidence type="ECO:0000256" key="4">
    <source>
        <dbReference type="ARBA" id="ARBA00022692"/>
    </source>
</evidence>
<comment type="subcellular location">
    <subcellularLocation>
        <location evidence="1 7">Cell membrane</location>
        <topology evidence="1 7">Multi-pass membrane protein</topology>
    </subcellularLocation>
</comment>
<dbReference type="OrthoDB" id="4053402at2"/>
<keyword evidence="3" id="KW-1003">Cell membrane</keyword>
<accession>A0A418KLR3</accession>
<dbReference type="PANTHER" id="PTHR30193">
    <property type="entry name" value="ABC TRANSPORTER PERMEASE PROTEIN"/>
    <property type="match status" value="1"/>
</dbReference>
<dbReference type="Proteomes" id="UP000284057">
    <property type="component" value="Unassembled WGS sequence"/>
</dbReference>
<dbReference type="InterPro" id="IPR051393">
    <property type="entry name" value="ABC_transporter_permease"/>
</dbReference>
<dbReference type="RefSeq" id="WP_119661724.1">
    <property type="nucleotide sequence ID" value="NZ_QUAL01000186.1"/>
</dbReference>
<feature type="transmembrane region" description="Helical" evidence="7">
    <location>
        <begin position="127"/>
        <end position="148"/>
    </location>
</feature>
<comment type="caution">
    <text evidence="9">The sequence shown here is derived from an EMBL/GenBank/DDBJ whole genome shotgun (WGS) entry which is preliminary data.</text>
</comment>
<dbReference type="PROSITE" id="PS50928">
    <property type="entry name" value="ABC_TM1"/>
    <property type="match status" value="1"/>
</dbReference>
<feature type="transmembrane region" description="Helical" evidence="7">
    <location>
        <begin position="228"/>
        <end position="248"/>
    </location>
</feature>
<feature type="domain" description="ABC transmembrane type-1" evidence="8">
    <location>
        <begin position="89"/>
        <end position="307"/>
    </location>
</feature>
<keyword evidence="2 7" id="KW-0813">Transport</keyword>
<evidence type="ECO:0000313" key="10">
    <source>
        <dbReference type="Proteomes" id="UP000284057"/>
    </source>
</evidence>
<feature type="transmembrane region" description="Helical" evidence="7">
    <location>
        <begin position="286"/>
        <end position="306"/>
    </location>
</feature>
<evidence type="ECO:0000256" key="3">
    <source>
        <dbReference type="ARBA" id="ARBA00022475"/>
    </source>
</evidence>
<dbReference type="SUPFAM" id="SSF160964">
    <property type="entry name" value="MalF N-terminal region-like"/>
    <property type="match status" value="1"/>
</dbReference>
<dbReference type="CDD" id="cd06261">
    <property type="entry name" value="TM_PBP2"/>
    <property type="match status" value="1"/>
</dbReference>
<dbReference type="GO" id="GO:0055085">
    <property type="term" value="P:transmembrane transport"/>
    <property type="evidence" value="ECO:0007669"/>
    <property type="project" value="InterPro"/>
</dbReference>